<feature type="region of interest" description="Disordered" evidence="1">
    <location>
        <begin position="1"/>
        <end position="229"/>
    </location>
</feature>
<keyword evidence="5" id="KW-1185">Reference proteome</keyword>
<dbReference type="EMBL" id="CAMXCT020000939">
    <property type="protein sequence ID" value="CAL1138331.1"/>
    <property type="molecule type" value="Genomic_DNA"/>
</dbReference>
<name>A0A9P1C726_9DINO</name>
<accession>A0A9P1C726</accession>
<feature type="compositionally biased region" description="Basic and acidic residues" evidence="1">
    <location>
        <begin position="124"/>
        <end position="136"/>
    </location>
</feature>
<protein>
    <submittedName>
        <fullName evidence="3">Uncharacterized protein</fullName>
    </submittedName>
</protein>
<evidence type="ECO:0000313" key="4">
    <source>
        <dbReference type="EMBL" id="CAL1138331.1"/>
    </source>
</evidence>
<feature type="compositionally biased region" description="Basic and acidic residues" evidence="1">
    <location>
        <begin position="159"/>
        <end position="180"/>
    </location>
</feature>
<dbReference type="EMBL" id="CAMXCT030000939">
    <property type="protein sequence ID" value="CAL4772268.1"/>
    <property type="molecule type" value="Genomic_DNA"/>
</dbReference>
<proteinExistence type="predicted"/>
<evidence type="ECO:0000256" key="1">
    <source>
        <dbReference type="SAM" id="MobiDB-lite"/>
    </source>
</evidence>
<dbReference type="EMBL" id="CAMXCT010000939">
    <property type="protein sequence ID" value="CAI3984956.1"/>
    <property type="molecule type" value="Genomic_DNA"/>
</dbReference>
<dbReference type="Proteomes" id="UP001152797">
    <property type="component" value="Unassembled WGS sequence"/>
</dbReference>
<organism evidence="3">
    <name type="scientific">Cladocopium goreaui</name>
    <dbReference type="NCBI Taxonomy" id="2562237"/>
    <lineage>
        <taxon>Eukaryota</taxon>
        <taxon>Sar</taxon>
        <taxon>Alveolata</taxon>
        <taxon>Dinophyceae</taxon>
        <taxon>Suessiales</taxon>
        <taxon>Symbiodiniaceae</taxon>
        <taxon>Cladocopium</taxon>
    </lineage>
</organism>
<feature type="region of interest" description="Disordered" evidence="1">
    <location>
        <begin position="470"/>
        <end position="496"/>
    </location>
</feature>
<keyword evidence="2" id="KW-0472">Membrane</keyword>
<feature type="compositionally biased region" description="Basic residues" evidence="1">
    <location>
        <begin position="23"/>
        <end position="35"/>
    </location>
</feature>
<sequence>MEPQCKGKGKWADWDPKGWAKGKMLKGLKGLKGKWKGWTGMPWNGPGQKGKGTSPCEPFTPPTVPSSVGSETPTPSPSKMSEAATPPTAPEAPSHAKQTDHTAPSHEPTAPEAEKQTTPAAPEPDNKTEPTREADKQTQPAAREPENKAEPPPAQPALEAEKQTEKQAKPTASEPKKKTEPLPAPSPETATGLSATAGNPPKTPPGDPFSVLKGKGKGKLKGGEGGSTEERCACCARVLRNLCIDDLSHKPTPPARAFTSLSMVSDGGGPENMSPLGQVGDDGRVKRAMTDPKELDALCPGESKRQREALRRKLDRGGLQPGLLEKFTSAKTNAEKFDLLKMFIMDPSLESIMVETHFVEQAKEKSKGEWIEKSLCDLEKQYSSPEDREWLLNTIVKKQPGVPHPQDPENPRRRLYKVFEHFKHSSERTKVCGTSITASASVPKNKAMRAALADHLTGAQAEFETASNAFVPEGSCPKPKPKTKPTKKQVLTQEQQTKKDFEKDLAQLKTLANKARATAQSLTTAGISNQEAGQQLLVVSMVQKVSYPYAHCKNARGIYRKIAFAKMFTSNYYIYFIVYIYMFRIYQYVYIYTHVYMYMGNFNLNSSPIL</sequence>
<evidence type="ECO:0000256" key="2">
    <source>
        <dbReference type="SAM" id="Phobius"/>
    </source>
</evidence>
<reference evidence="4" key="2">
    <citation type="submission" date="2024-04" db="EMBL/GenBank/DDBJ databases">
        <authorList>
            <person name="Chen Y."/>
            <person name="Shah S."/>
            <person name="Dougan E. K."/>
            <person name="Thang M."/>
            <person name="Chan C."/>
        </authorList>
    </citation>
    <scope>NUCLEOTIDE SEQUENCE [LARGE SCALE GENOMIC DNA]</scope>
</reference>
<feature type="transmembrane region" description="Helical" evidence="2">
    <location>
        <begin position="572"/>
        <end position="591"/>
    </location>
</feature>
<evidence type="ECO:0000313" key="5">
    <source>
        <dbReference type="Proteomes" id="UP001152797"/>
    </source>
</evidence>
<dbReference type="OrthoDB" id="469631at2759"/>
<comment type="caution">
    <text evidence="3">The sequence shown here is derived from an EMBL/GenBank/DDBJ whole genome shotgun (WGS) entry which is preliminary data.</text>
</comment>
<feature type="compositionally biased region" description="Polar residues" evidence="1">
    <location>
        <begin position="188"/>
        <end position="197"/>
    </location>
</feature>
<dbReference type="AlphaFoldDB" id="A0A9P1C726"/>
<reference evidence="3" key="1">
    <citation type="submission" date="2022-10" db="EMBL/GenBank/DDBJ databases">
        <authorList>
            <person name="Chen Y."/>
            <person name="Dougan E. K."/>
            <person name="Chan C."/>
            <person name="Rhodes N."/>
            <person name="Thang M."/>
        </authorList>
    </citation>
    <scope>NUCLEOTIDE SEQUENCE</scope>
</reference>
<keyword evidence="2" id="KW-1133">Transmembrane helix</keyword>
<evidence type="ECO:0000313" key="3">
    <source>
        <dbReference type="EMBL" id="CAI3984956.1"/>
    </source>
</evidence>
<gene>
    <name evidence="3" type="ORF">C1SCF055_LOCUS12447</name>
</gene>
<feature type="compositionally biased region" description="Polar residues" evidence="1">
    <location>
        <begin position="65"/>
        <end position="79"/>
    </location>
</feature>
<keyword evidence="2" id="KW-0812">Transmembrane</keyword>